<organism evidence="1 2">
    <name type="scientific">Acetivibrio saccincola</name>
    <dbReference type="NCBI Taxonomy" id="1677857"/>
    <lineage>
        <taxon>Bacteria</taxon>
        <taxon>Bacillati</taxon>
        <taxon>Bacillota</taxon>
        <taxon>Clostridia</taxon>
        <taxon>Eubacteriales</taxon>
        <taxon>Oscillospiraceae</taxon>
        <taxon>Acetivibrio</taxon>
    </lineage>
</organism>
<sequence>MPMIKVICGKKGVGKTRVLVDSSNSLVEICTGVVAFIDGCRRSKLMYELNHKIRYINISEFPVKIDSSDVFLGFLCGIISANYDVNGVFIDDITTIVGNDVDGLKKLFEGIKEISDKYNINFSISIEGDPNSMPEFIKEYY</sequence>
<keyword evidence="2" id="KW-1185">Reference proteome</keyword>
<evidence type="ECO:0000313" key="1">
    <source>
        <dbReference type="EMBL" id="AUG57345.1"/>
    </source>
</evidence>
<protein>
    <submittedName>
        <fullName evidence="1">Uncharacterized protein</fullName>
    </submittedName>
</protein>
<accession>A0A2K9EDR0</accession>
<evidence type="ECO:0000313" key="2">
    <source>
        <dbReference type="Proteomes" id="UP000233534"/>
    </source>
</evidence>
<dbReference type="EMBL" id="CP025197">
    <property type="protein sequence ID" value="AUG57345.1"/>
    <property type="molecule type" value="Genomic_DNA"/>
</dbReference>
<dbReference type="Proteomes" id="UP000233534">
    <property type="component" value="Chromosome"/>
</dbReference>
<gene>
    <name evidence="1" type="ORF">HVS_07140</name>
</gene>
<reference evidence="1 2" key="1">
    <citation type="submission" date="2017-12" db="EMBL/GenBank/DDBJ databases">
        <title>Complete genome sequence of Herbivorax saccincola GGR1, a novel Cellulosome-producing hydrolytic bacterium in a thermophilic biogas plant, established by Illumina and Nanopore MinION sequencing.</title>
        <authorList>
            <person name="Pechtl A."/>
            <person name="Ruckert C."/>
            <person name="Koeck D.E."/>
            <person name="Maus I."/>
            <person name="Winkler A."/>
            <person name="Kalinowski J."/>
            <person name="Puhler A."/>
            <person name="Schwarz W.W."/>
            <person name="Zverlov V.V."/>
            <person name="Schluter A."/>
            <person name="Liebl W."/>
        </authorList>
    </citation>
    <scope>NUCLEOTIDE SEQUENCE [LARGE SCALE GENOMIC DNA]</scope>
    <source>
        <strain evidence="2">SR1</strain>
    </source>
</reference>
<name>A0A2K9EDR0_9FIRM</name>
<dbReference type="KEGG" id="hsc:HVS_07140"/>
<proteinExistence type="predicted"/>
<dbReference type="AlphaFoldDB" id="A0A2K9EDR0"/>